<dbReference type="Pfam" id="PF13641">
    <property type="entry name" value="Glyco_tranf_2_3"/>
    <property type="match status" value="1"/>
</dbReference>
<evidence type="ECO:0000256" key="1">
    <source>
        <dbReference type="ARBA" id="ARBA00004776"/>
    </source>
</evidence>
<evidence type="ECO:0000256" key="2">
    <source>
        <dbReference type="ARBA" id="ARBA00006739"/>
    </source>
</evidence>
<organism evidence="7 8">
    <name type="scientific">Corynebacterium appendicis CIP 107643</name>
    <dbReference type="NCBI Taxonomy" id="1161099"/>
    <lineage>
        <taxon>Bacteria</taxon>
        <taxon>Bacillati</taxon>
        <taxon>Actinomycetota</taxon>
        <taxon>Actinomycetes</taxon>
        <taxon>Mycobacteriales</taxon>
        <taxon>Corynebacteriaceae</taxon>
        <taxon>Corynebacterium</taxon>
    </lineage>
</organism>
<dbReference type="Pfam" id="PF19320">
    <property type="entry name" value="GlfT2_domain3"/>
    <property type="match status" value="1"/>
</dbReference>
<keyword evidence="4 7" id="KW-0808">Transferase</keyword>
<keyword evidence="3" id="KW-0328">Glycosyltransferase</keyword>
<comment type="similarity">
    <text evidence="2">Belongs to the glycosyltransferase 2 family.</text>
</comment>
<protein>
    <submittedName>
        <fullName evidence="7">Galactofuranosylgalactofuranosylrhamnosyl-N-acetylglucosaminyl-diphospho-decaprenol beta-1,5/1,6-galactofuranosyltransferase</fullName>
    </submittedName>
</protein>
<feature type="domain" description="Galactofuranosyltransferase-2 C-terminal" evidence="6">
    <location>
        <begin position="493"/>
        <end position="689"/>
    </location>
</feature>
<dbReference type="PANTHER" id="PTHR43179:SF12">
    <property type="entry name" value="GALACTOFURANOSYLTRANSFERASE GLFT2"/>
    <property type="match status" value="1"/>
</dbReference>
<evidence type="ECO:0000256" key="3">
    <source>
        <dbReference type="ARBA" id="ARBA00022676"/>
    </source>
</evidence>
<reference evidence="8" key="1">
    <citation type="submission" date="2017-01" db="EMBL/GenBank/DDBJ databases">
        <authorList>
            <person name="Varghese N."/>
            <person name="Submissions S."/>
        </authorList>
    </citation>
    <scope>NUCLEOTIDE SEQUENCE [LARGE SCALE GENOMIC DNA]</scope>
    <source>
        <strain evidence="8">DSM 44531</strain>
    </source>
</reference>
<keyword evidence="8" id="KW-1185">Reference proteome</keyword>
<dbReference type="AlphaFoldDB" id="A0A1N7JI22"/>
<dbReference type="GO" id="GO:0016757">
    <property type="term" value="F:glycosyltransferase activity"/>
    <property type="evidence" value="ECO:0007669"/>
    <property type="project" value="UniProtKB-KW"/>
</dbReference>
<dbReference type="InterPro" id="IPR045699">
    <property type="entry name" value="GlfT2_C"/>
</dbReference>
<evidence type="ECO:0000256" key="4">
    <source>
        <dbReference type="ARBA" id="ARBA00022679"/>
    </source>
</evidence>
<accession>A0A1N7JI22</accession>
<evidence type="ECO:0000313" key="8">
    <source>
        <dbReference type="Proteomes" id="UP000186292"/>
    </source>
</evidence>
<dbReference type="STRING" id="1161099.SAMN05444817_10851"/>
<dbReference type="EMBL" id="FTOF01000008">
    <property type="protein sequence ID" value="SIS48960.1"/>
    <property type="molecule type" value="Genomic_DNA"/>
</dbReference>
<dbReference type="Pfam" id="PF17994">
    <property type="entry name" value="Glft2_N"/>
    <property type="match status" value="1"/>
</dbReference>
<proteinExistence type="inferred from homology"/>
<gene>
    <name evidence="7" type="ORF">SAMN05444817_10851</name>
</gene>
<dbReference type="InterPro" id="IPR040492">
    <property type="entry name" value="GlfT2_N"/>
</dbReference>
<dbReference type="PANTHER" id="PTHR43179">
    <property type="entry name" value="RHAMNOSYLTRANSFERASE WBBL"/>
    <property type="match status" value="1"/>
</dbReference>
<evidence type="ECO:0000259" key="6">
    <source>
        <dbReference type="Pfam" id="PF19320"/>
    </source>
</evidence>
<evidence type="ECO:0000259" key="5">
    <source>
        <dbReference type="Pfam" id="PF17994"/>
    </source>
</evidence>
<dbReference type="Proteomes" id="UP000186292">
    <property type="component" value="Unassembled WGS sequence"/>
</dbReference>
<sequence length="691" mass="77395">MHVSSISMLTMRCIVPGGFQPVLRHGARAPGINGQAVAITLESVTEMKAVDVLQRILLPRKGEPHDVRMLYLIESEQNTKRASWPDRTRVTAPEGAEVSFQTYFNAFPASYWRRWSQLDTVVLAMDVEGAATISVYRSKHDGVRIAVTNVEAQDERVEIPLKLANFEDGGWLWFDINAESDATIANAGWCSPQEPEKQVLPDGTTIEPSEKKVAVGIPTFNRPRDAVNALHALAEDPLVLGAITDVLMPDQGNQHPADEPDFAQAEEKLQGRLKIFSQGNLGGSGGYSRIMYEALHQTDAPFILYMDDDIAIEPDSILRAVQAARYAKGPILVGGQMLNLQDRSQLRTSGEQVNRADFMWGAAPHAVYDHDFAKYPLGYVGTEEEDLDPRKTTSRPLHRRIDVEFNGWWMCLFPRVVAEKMGLPLPLFIKWDDTEYSLRAAQAGFPTVTWPGAAIWHMAWADKDDAIDWQAYFHLRNRLIVASMYLDGEPKGLLKSIAKSTAKHYLCMEYSTIAIQNEAMKDFLKGPDQLFDILESALPRIQGVRKDYSDAQIIESAADLPAPTGAPGVPTNKIGGRLARVKKIPWAIKGALHLRKPEDRAHWEAPQLNLTAEEARWYTLSRVDSATVSTAGGTGVAFRKRNKELATDLAQEQKELRAKIKERWPELTHAYREAKPKLTSHENWEKIFNEQ</sequence>
<name>A0A1N7JI22_9CORY</name>
<dbReference type="Gene3D" id="3.90.550.60">
    <property type="match status" value="1"/>
</dbReference>
<feature type="domain" description="Galactofuranosyltransferase GlfT2 N-terminal" evidence="5">
    <location>
        <begin position="53"/>
        <end position="192"/>
    </location>
</feature>
<comment type="pathway">
    <text evidence="1">Cell wall biogenesis; cell wall polysaccharide biosynthesis.</text>
</comment>
<dbReference type="InterPro" id="IPR029044">
    <property type="entry name" value="Nucleotide-diphossugar_trans"/>
</dbReference>
<dbReference type="SUPFAM" id="SSF53448">
    <property type="entry name" value="Nucleotide-diphospho-sugar transferases"/>
    <property type="match status" value="1"/>
</dbReference>
<evidence type="ECO:0000313" key="7">
    <source>
        <dbReference type="EMBL" id="SIS48960.1"/>
    </source>
</evidence>